<feature type="repeat" description="ANK" evidence="3">
    <location>
        <begin position="164"/>
        <end position="196"/>
    </location>
</feature>
<dbReference type="Gene3D" id="1.25.40.20">
    <property type="entry name" value="Ankyrin repeat-containing domain"/>
    <property type="match status" value="2"/>
</dbReference>
<dbReference type="PANTHER" id="PTHR24171">
    <property type="entry name" value="ANKYRIN REPEAT DOMAIN-CONTAINING PROTEIN 39-RELATED"/>
    <property type="match status" value="1"/>
</dbReference>
<feature type="repeat" description="ANK" evidence="3">
    <location>
        <begin position="98"/>
        <end position="130"/>
    </location>
</feature>
<dbReference type="GO" id="GO:0085020">
    <property type="term" value="P:protein K6-linked ubiquitination"/>
    <property type="evidence" value="ECO:0007669"/>
    <property type="project" value="TreeGrafter"/>
</dbReference>
<evidence type="ECO:0000256" key="2">
    <source>
        <dbReference type="ARBA" id="ARBA00023043"/>
    </source>
</evidence>
<dbReference type="EMBL" id="JELW01000001">
    <property type="protein sequence ID" value="EXV06641.1"/>
    <property type="molecule type" value="Genomic_DNA"/>
</dbReference>
<dbReference type="GO" id="GO:0004842">
    <property type="term" value="F:ubiquitin-protein transferase activity"/>
    <property type="evidence" value="ECO:0007669"/>
    <property type="project" value="TreeGrafter"/>
</dbReference>
<dbReference type="Proteomes" id="UP000030151">
    <property type="component" value="Unassembled WGS sequence"/>
</dbReference>
<dbReference type="Pfam" id="PF12796">
    <property type="entry name" value="Ank_2"/>
    <property type="match status" value="1"/>
</dbReference>
<comment type="caution">
    <text evidence="5">The sequence shown here is derived from an EMBL/GenBank/DDBJ whole genome shotgun (WGS) entry which is preliminary data.</text>
</comment>
<dbReference type="SUPFAM" id="SSF48403">
    <property type="entry name" value="Ankyrin repeat"/>
    <property type="match status" value="1"/>
</dbReference>
<sequence length="229" mass="25614">MARFTPFIKLLANFSLEIFLAGANRAFSHRQSGYALLNYAAETWGAHFCEAQIMNEATIILSARRICKPNSMAYPWRQFAAIEPLEEDADIETKDSLYGWTRLVWAAGEGHEAVVQLLLEKGTDVNAKDIDGQTPLWLAAAKGHEAIVRLLMKERADIHIKDKHGRTPLMLAARRDNTTIVQLLLEKGADIMAKDSRHNQTPLSWAADRGHEAVVRLLLERGADLEAES</sequence>
<feature type="chain" id="PRO_5001992545" evidence="4">
    <location>
        <begin position="24"/>
        <end position="229"/>
    </location>
</feature>
<dbReference type="HOGENOM" id="CLU_000134_18_3_1"/>
<keyword evidence="4" id="KW-0732">Signal</keyword>
<evidence type="ECO:0000256" key="4">
    <source>
        <dbReference type="SAM" id="SignalP"/>
    </source>
</evidence>
<accession>A0A0A1VA10</accession>
<dbReference type="Pfam" id="PF13637">
    <property type="entry name" value="Ank_4"/>
    <property type="match status" value="1"/>
</dbReference>
<dbReference type="PROSITE" id="PS50088">
    <property type="entry name" value="ANK_REPEAT"/>
    <property type="match status" value="4"/>
</dbReference>
<feature type="repeat" description="ANK" evidence="3">
    <location>
        <begin position="131"/>
        <end position="163"/>
    </location>
</feature>
<evidence type="ECO:0000313" key="5">
    <source>
        <dbReference type="EMBL" id="EXV06641.1"/>
    </source>
</evidence>
<feature type="signal peptide" evidence="4">
    <location>
        <begin position="1"/>
        <end position="23"/>
    </location>
</feature>
<dbReference type="SMART" id="SM00248">
    <property type="entry name" value="ANK"/>
    <property type="match status" value="4"/>
</dbReference>
<dbReference type="InterPro" id="IPR002110">
    <property type="entry name" value="Ankyrin_rpt"/>
</dbReference>
<dbReference type="PRINTS" id="PR01415">
    <property type="entry name" value="ANKYRIN"/>
</dbReference>
<dbReference type="InterPro" id="IPR036770">
    <property type="entry name" value="Ankyrin_rpt-contain_sf"/>
</dbReference>
<evidence type="ECO:0000313" key="6">
    <source>
        <dbReference type="Proteomes" id="UP000030151"/>
    </source>
</evidence>
<dbReference type="eggNOG" id="KOG0504">
    <property type="taxonomic scope" value="Eukaryota"/>
</dbReference>
<evidence type="ECO:0000256" key="1">
    <source>
        <dbReference type="ARBA" id="ARBA00022737"/>
    </source>
</evidence>
<protein>
    <submittedName>
        <fullName evidence="5">Ankyrin repeat protein</fullName>
    </submittedName>
</protein>
<proteinExistence type="predicted"/>
<dbReference type="PANTHER" id="PTHR24171:SF9">
    <property type="entry name" value="ANKYRIN REPEAT DOMAIN-CONTAINING PROTEIN 39"/>
    <property type="match status" value="1"/>
</dbReference>
<evidence type="ECO:0000256" key="3">
    <source>
        <dbReference type="PROSITE-ProRule" id="PRU00023"/>
    </source>
</evidence>
<dbReference type="PROSITE" id="PS50297">
    <property type="entry name" value="ANK_REP_REGION"/>
    <property type="match status" value="4"/>
</dbReference>
<keyword evidence="1" id="KW-0677">Repeat</keyword>
<organism evidence="5 6">
    <name type="scientific">Metarhizium robertsii</name>
    <dbReference type="NCBI Taxonomy" id="568076"/>
    <lineage>
        <taxon>Eukaryota</taxon>
        <taxon>Fungi</taxon>
        <taxon>Dikarya</taxon>
        <taxon>Ascomycota</taxon>
        <taxon>Pezizomycotina</taxon>
        <taxon>Sordariomycetes</taxon>
        <taxon>Hypocreomycetidae</taxon>
        <taxon>Hypocreales</taxon>
        <taxon>Clavicipitaceae</taxon>
        <taxon>Metarhizium</taxon>
    </lineage>
</organism>
<gene>
    <name evidence="5" type="ORF">X797_001361</name>
</gene>
<reference evidence="5 6" key="1">
    <citation type="submission" date="2014-02" db="EMBL/GenBank/DDBJ databases">
        <title>The genome sequence of the entomopathogenic fungus Metarhizium robertsii ARSEF 2575.</title>
        <authorList>
            <person name="Giuliano Garisto Donzelli B."/>
            <person name="Roe B.A."/>
            <person name="Macmil S.L."/>
            <person name="Krasnoff S.B."/>
            <person name="Gibson D.M."/>
        </authorList>
    </citation>
    <scope>NUCLEOTIDE SEQUENCE [LARGE SCALE GENOMIC DNA]</scope>
    <source>
        <strain evidence="5 6">ARSEF 2575</strain>
    </source>
</reference>
<dbReference type="AlphaFoldDB" id="A0A0A1VA10"/>
<feature type="repeat" description="ANK" evidence="3">
    <location>
        <begin position="198"/>
        <end position="229"/>
    </location>
</feature>
<keyword evidence="2 3" id="KW-0040">ANK repeat</keyword>
<name>A0A0A1VA10_9HYPO</name>